<reference evidence="3" key="1">
    <citation type="submission" date="2018-08" db="EMBL/GenBank/DDBJ databases">
        <authorList>
            <person name="Im W.T."/>
        </authorList>
    </citation>
    <scope>NUCLEOTIDE SEQUENCE [LARGE SCALE GENOMIC DNA]</scope>
    <source>
        <strain evidence="3">LA-28</strain>
    </source>
</reference>
<name>A0A371XG58_9HYPH</name>
<protein>
    <submittedName>
        <fullName evidence="2">AzlD family protein</fullName>
    </submittedName>
</protein>
<gene>
    <name evidence="2" type="ORF">DY251_08030</name>
</gene>
<evidence type="ECO:0000313" key="2">
    <source>
        <dbReference type="EMBL" id="RFC68209.1"/>
    </source>
</evidence>
<keyword evidence="3" id="KW-1185">Reference proteome</keyword>
<dbReference type="InterPro" id="IPR008407">
    <property type="entry name" value="Brnchd-chn_aa_trnsp_AzlD"/>
</dbReference>
<comment type="caution">
    <text evidence="2">The sequence shown here is derived from an EMBL/GenBank/DDBJ whole genome shotgun (WGS) entry which is preliminary data.</text>
</comment>
<dbReference type="Pfam" id="PF05437">
    <property type="entry name" value="AzlD"/>
    <property type="match status" value="1"/>
</dbReference>
<dbReference type="Proteomes" id="UP000262379">
    <property type="component" value="Unassembled WGS sequence"/>
</dbReference>
<evidence type="ECO:0000256" key="1">
    <source>
        <dbReference type="SAM" id="Phobius"/>
    </source>
</evidence>
<keyword evidence="1" id="KW-1133">Transmembrane helix</keyword>
<dbReference type="EMBL" id="QURN01000005">
    <property type="protein sequence ID" value="RFC68209.1"/>
    <property type="molecule type" value="Genomic_DNA"/>
</dbReference>
<feature type="transmembrane region" description="Helical" evidence="1">
    <location>
        <begin position="38"/>
        <end position="59"/>
    </location>
</feature>
<sequence>MNETIWIIIASAIATYFTRVGGHLVLSRFETIHPRIEAALNAVPAAVLTTLVAPSLLSAGPREMIAIVVAGLVALRGGIMTMFITGALVLILLRNFT</sequence>
<accession>A0A371XG58</accession>
<feature type="transmembrane region" description="Helical" evidence="1">
    <location>
        <begin position="65"/>
        <end position="93"/>
    </location>
</feature>
<proteinExistence type="predicted"/>
<dbReference type="AlphaFoldDB" id="A0A371XG58"/>
<dbReference type="RefSeq" id="WP_116623352.1">
    <property type="nucleotide sequence ID" value="NZ_QURN01000005.1"/>
</dbReference>
<keyword evidence="1" id="KW-0812">Transmembrane</keyword>
<feature type="transmembrane region" description="Helical" evidence="1">
    <location>
        <begin position="6"/>
        <end position="26"/>
    </location>
</feature>
<keyword evidence="1" id="KW-0472">Membrane</keyword>
<organism evidence="2 3">
    <name type="scientific">Mesorhizobium denitrificans</name>
    <dbReference type="NCBI Taxonomy" id="2294114"/>
    <lineage>
        <taxon>Bacteria</taxon>
        <taxon>Pseudomonadati</taxon>
        <taxon>Pseudomonadota</taxon>
        <taxon>Alphaproteobacteria</taxon>
        <taxon>Hyphomicrobiales</taxon>
        <taxon>Phyllobacteriaceae</taxon>
        <taxon>Mesorhizobium</taxon>
    </lineage>
</organism>
<evidence type="ECO:0000313" key="3">
    <source>
        <dbReference type="Proteomes" id="UP000262379"/>
    </source>
</evidence>